<dbReference type="VEuPathDB" id="FungiDB:RhiirA1_391695"/>
<reference evidence="1 2" key="2">
    <citation type="submission" date="2017-09" db="EMBL/GenBank/DDBJ databases">
        <title>Extensive intraspecific genome diversity in a model arbuscular mycorrhizal fungus.</title>
        <authorList>
            <person name="Chen E.C."/>
            <person name="Morin E."/>
            <person name="Beaudet D."/>
            <person name="Noel J."/>
            <person name="Ndikumana S."/>
            <person name="Charron P."/>
            <person name="St-Onge C."/>
            <person name="Giorgi J."/>
            <person name="Grigoriev I.V."/>
            <person name="Roux C."/>
            <person name="Martin F.M."/>
            <person name="Corradi N."/>
        </authorList>
    </citation>
    <scope>NUCLEOTIDE SEQUENCE [LARGE SCALE GENOMIC DNA]</scope>
    <source>
        <strain evidence="1 2">A5</strain>
    </source>
</reference>
<evidence type="ECO:0000313" key="2">
    <source>
        <dbReference type="Proteomes" id="UP000232722"/>
    </source>
</evidence>
<dbReference type="VEuPathDB" id="FungiDB:RhiirFUN_024841"/>
<dbReference type="VEuPathDB" id="FungiDB:FUN_009257"/>
<dbReference type="EMBL" id="LLXJ01001801">
    <property type="protein sequence ID" value="PKC00709.1"/>
    <property type="molecule type" value="Genomic_DNA"/>
</dbReference>
<accession>A0A2N0P1K2</accession>
<proteinExistence type="predicted"/>
<comment type="caution">
    <text evidence="1">The sequence shown here is derived from an EMBL/GenBank/DDBJ whole genome shotgun (WGS) entry which is preliminary data.</text>
</comment>
<dbReference type="AlphaFoldDB" id="A0A2N0P1K2"/>
<dbReference type="VEuPathDB" id="FungiDB:RhiirFUN_021795"/>
<evidence type="ECO:0000313" key="1">
    <source>
        <dbReference type="EMBL" id="PKC00709.1"/>
    </source>
</evidence>
<sequence length="498" mass="59328">MDLDSKAQYKLVSVDYSDVNFEIYRRILDALSPLAERYDHETPEMWCSRIRDPFRKILEDNPRILSKNGYITMYGNLIERSDRVHGLPSNYIYCSVCDSLVFISENGRSDHPITYRDNHLKRCISGNSISNEHARRNEILQSIDRREFQIWQYKQYILEEEAKINRLRLELFSQSTSHSEKDKLASVSYDLDARSTSYETYRQVKATMAKNTMPSAPDLNPFRVSPARQEMIPPTSYQSSNWPRGATHRSNTSEIFISSRYAKQNNLLPSIDHLNRNGVPALRLRDGRSMKRSWGFLIPKYYNYGFENFYATVIQRAYRNYKKRPESLAKWVWEAVRNDGTPNRWKYLGIIPRDEYFYYINGELIKFNMKIYCLNYLYGLTLYGARTWAEEKREQLAYRLNWLSFELVKKSLQQEGYVLLSGIFEWPIMIKWTQNPKYYLDTEENRIFRYFVRNDMLGPRDIESIKSHSWLTSDWWYKPKVWLEDSQNKIMGIYGANQ</sequence>
<protein>
    <submittedName>
        <fullName evidence="1">Uncharacterized protein</fullName>
    </submittedName>
</protein>
<organism evidence="1 2">
    <name type="scientific">Rhizophagus irregularis</name>
    <dbReference type="NCBI Taxonomy" id="588596"/>
    <lineage>
        <taxon>Eukaryota</taxon>
        <taxon>Fungi</taxon>
        <taxon>Fungi incertae sedis</taxon>
        <taxon>Mucoromycota</taxon>
        <taxon>Glomeromycotina</taxon>
        <taxon>Glomeromycetes</taxon>
        <taxon>Glomerales</taxon>
        <taxon>Glomeraceae</taxon>
        <taxon>Rhizophagus</taxon>
    </lineage>
</organism>
<dbReference type="Proteomes" id="UP000232722">
    <property type="component" value="Unassembled WGS sequence"/>
</dbReference>
<gene>
    <name evidence="1" type="ORF">RhiirA5_403127</name>
</gene>
<name>A0A2N0P1K2_9GLOM</name>
<reference evidence="1 2" key="1">
    <citation type="submission" date="2016-04" db="EMBL/GenBank/DDBJ databases">
        <title>Genome analyses suggest a sexual origin of heterokaryosis in a supposedly ancient asexual fungus.</title>
        <authorList>
            <person name="Ropars J."/>
            <person name="Sedzielewska K."/>
            <person name="Noel J."/>
            <person name="Charron P."/>
            <person name="Farinelli L."/>
            <person name="Marton T."/>
            <person name="Kruger M."/>
            <person name="Pelin A."/>
            <person name="Brachmann A."/>
            <person name="Corradi N."/>
        </authorList>
    </citation>
    <scope>NUCLEOTIDE SEQUENCE [LARGE SCALE GENOMIC DNA]</scope>
    <source>
        <strain evidence="1 2">A5</strain>
    </source>
</reference>